<protein>
    <submittedName>
        <fullName evidence="1">Uncharacterized protein</fullName>
    </submittedName>
</protein>
<dbReference type="Proteomes" id="UP001146120">
    <property type="component" value="Unassembled WGS sequence"/>
</dbReference>
<dbReference type="EMBL" id="DAKRPA010000081">
    <property type="protein sequence ID" value="DAZ99516.1"/>
    <property type="molecule type" value="Genomic_DNA"/>
</dbReference>
<accession>A0AAV2Z213</accession>
<dbReference type="Gene3D" id="1.10.287.630">
    <property type="entry name" value="Helix hairpin bin"/>
    <property type="match status" value="1"/>
</dbReference>
<name>A0AAV2Z213_9STRA</name>
<comment type="caution">
    <text evidence="1">The sequence shown here is derived from an EMBL/GenBank/DDBJ whole genome shotgun (WGS) entry which is preliminary data.</text>
</comment>
<gene>
    <name evidence="1" type="ORF">N0F65_005388</name>
</gene>
<evidence type="ECO:0000313" key="2">
    <source>
        <dbReference type="Proteomes" id="UP001146120"/>
    </source>
</evidence>
<evidence type="ECO:0000313" key="1">
    <source>
        <dbReference type="EMBL" id="DAZ99516.1"/>
    </source>
</evidence>
<dbReference type="AlphaFoldDB" id="A0AAV2Z213"/>
<organism evidence="1 2">
    <name type="scientific">Lagenidium giganteum</name>
    <dbReference type="NCBI Taxonomy" id="4803"/>
    <lineage>
        <taxon>Eukaryota</taxon>
        <taxon>Sar</taxon>
        <taxon>Stramenopiles</taxon>
        <taxon>Oomycota</taxon>
        <taxon>Peronosporomycetes</taxon>
        <taxon>Pythiales</taxon>
        <taxon>Pythiaceae</taxon>
    </lineage>
</organism>
<reference evidence="1" key="1">
    <citation type="submission" date="2022-11" db="EMBL/GenBank/DDBJ databases">
        <authorList>
            <person name="Morgan W.R."/>
            <person name="Tartar A."/>
        </authorList>
    </citation>
    <scope>NUCLEOTIDE SEQUENCE</scope>
    <source>
        <strain evidence="1">ARSEF 373</strain>
    </source>
</reference>
<keyword evidence="2" id="KW-1185">Reference proteome</keyword>
<sequence length="114" mass="13012">MKVVSATMSKMHLPSDLSDRIRQYYIHLWEEYESLDGDVVSFSRELADTLWLEEQICDVVVMRCRASFGHSSNCQDVQQTLDSSDAAIALVERINIDLGNETIKYGFQGFDKSL</sequence>
<reference evidence="1" key="2">
    <citation type="journal article" date="2023" name="Microbiol Resour">
        <title>Decontamination and Annotation of the Draft Genome Sequence of the Oomycete Lagenidium giganteum ARSEF 373.</title>
        <authorList>
            <person name="Morgan W.R."/>
            <person name="Tartar A."/>
        </authorList>
    </citation>
    <scope>NUCLEOTIDE SEQUENCE</scope>
    <source>
        <strain evidence="1">ARSEF 373</strain>
    </source>
</reference>
<proteinExistence type="predicted"/>